<keyword evidence="4" id="KW-1185">Reference proteome</keyword>
<dbReference type="RefSeq" id="WP_062394253.1">
    <property type="nucleotide sequence ID" value="NZ_CP011853.1"/>
</dbReference>
<reference evidence="4" key="1">
    <citation type="submission" date="2015-06" db="EMBL/GenBank/DDBJ databases">
        <title>Complete genome sequence and metabolic analysis of phthalate degradation pathway in Gordonia sp. QH-11.</title>
        <authorList>
            <person name="Jin D."/>
            <person name="Kong X."/>
            <person name="Bai Z."/>
        </authorList>
    </citation>
    <scope>NUCLEOTIDE SEQUENCE [LARGE SCALE GENOMIC DNA]</scope>
    <source>
        <strain evidence="4">QH-11</strain>
    </source>
</reference>
<feature type="transmembrane region" description="Helical" evidence="2">
    <location>
        <begin position="530"/>
        <end position="551"/>
    </location>
</feature>
<dbReference type="AlphaFoldDB" id="A0A0N9NEK2"/>
<keyword evidence="2" id="KW-1133">Transmembrane helix</keyword>
<keyword evidence="2" id="KW-0812">Transmembrane</keyword>
<feature type="transmembrane region" description="Helical" evidence="2">
    <location>
        <begin position="268"/>
        <end position="285"/>
    </location>
</feature>
<dbReference type="KEGG" id="goq:ACH46_18670"/>
<feature type="transmembrane region" description="Helical" evidence="2">
    <location>
        <begin position="181"/>
        <end position="205"/>
    </location>
</feature>
<feature type="transmembrane region" description="Helical" evidence="2">
    <location>
        <begin position="339"/>
        <end position="358"/>
    </location>
</feature>
<keyword evidence="2" id="KW-0472">Membrane</keyword>
<evidence type="ECO:0000313" key="4">
    <source>
        <dbReference type="Proteomes" id="UP000063789"/>
    </source>
</evidence>
<dbReference type="Proteomes" id="UP000063789">
    <property type="component" value="Chromosome"/>
</dbReference>
<dbReference type="InterPro" id="IPR019286">
    <property type="entry name" value="DUF2339_TM"/>
</dbReference>
<feature type="transmembrane region" description="Helical" evidence="2">
    <location>
        <begin position="419"/>
        <end position="437"/>
    </location>
</feature>
<name>A0A0N9NEK2_9ACTN</name>
<feature type="compositionally biased region" description="Pro residues" evidence="1">
    <location>
        <begin position="91"/>
        <end position="109"/>
    </location>
</feature>
<feature type="transmembrane region" description="Helical" evidence="2">
    <location>
        <begin position="473"/>
        <end position="491"/>
    </location>
</feature>
<evidence type="ECO:0000256" key="1">
    <source>
        <dbReference type="SAM" id="MobiDB-lite"/>
    </source>
</evidence>
<proteinExistence type="predicted"/>
<evidence type="ECO:0008006" key="5">
    <source>
        <dbReference type="Google" id="ProtNLM"/>
    </source>
</evidence>
<evidence type="ECO:0000256" key="2">
    <source>
        <dbReference type="SAM" id="Phobius"/>
    </source>
</evidence>
<feature type="compositionally biased region" description="Low complexity" evidence="1">
    <location>
        <begin position="62"/>
        <end position="90"/>
    </location>
</feature>
<feature type="transmembrane region" description="Helical" evidence="2">
    <location>
        <begin position="211"/>
        <end position="228"/>
    </location>
</feature>
<feature type="transmembrane region" description="Helical" evidence="2">
    <location>
        <begin position="240"/>
        <end position="262"/>
    </location>
</feature>
<feature type="transmembrane region" description="Helical" evidence="2">
    <location>
        <begin position="391"/>
        <end position="407"/>
    </location>
</feature>
<organism evidence="3 4">
    <name type="scientific">Gordonia phthalatica</name>
    <dbReference type="NCBI Taxonomy" id="1136941"/>
    <lineage>
        <taxon>Bacteria</taxon>
        <taxon>Bacillati</taxon>
        <taxon>Actinomycetota</taxon>
        <taxon>Actinomycetes</taxon>
        <taxon>Mycobacteriales</taxon>
        <taxon>Gordoniaceae</taxon>
        <taxon>Gordonia</taxon>
    </lineage>
</organism>
<dbReference type="PANTHER" id="PTHR38434">
    <property type="entry name" value="BLL2549 PROTEIN"/>
    <property type="match status" value="1"/>
</dbReference>
<evidence type="ECO:0000313" key="3">
    <source>
        <dbReference type="EMBL" id="ALG86147.1"/>
    </source>
</evidence>
<feature type="region of interest" description="Disordered" evidence="1">
    <location>
        <begin position="50"/>
        <end position="164"/>
    </location>
</feature>
<gene>
    <name evidence="3" type="ORF">ACH46_18670</name>
</gene>
<dbReference type="EMBL" id="CP011853">
    <property type="protein sequence ID" value="ALG86147.1"/>
    <property type="molecule type" value="Genomic_DNA"/>
</dbReference>
<dbReference type="OrthoDB" id="3729996at2"/>
<dbReference type="STRING" id="1136941.ACH46_18670"/>
<feature type="transmembrane region" description="Helical" evidence="2">
    <location>
        <begin position="599"/>
        <end position="617"/>
    </location>
</feature>
<dbReference type="PANTHER" id="PTHR38434:SF1">
    <property type="entry name" value="BLL2549 PROTEIN"/>
    <property type="match status" value="1"/>
</dbReference>
<dbReference type="Pfam" id="PF10101">
    <property type="entry name" value="DUF2339"/>
    <property type="match status" value="1"/>
</dbReference>
<accession>A0A0N9NEK2</accession>
<dbReference type="SUPFAM" id="SSF81995">
    <property type="entry name" value="beta-sandwich domain of Sec23/24"/>
    <property type="match status" value="1"/>
</dbReference>
<dbReference type="PATRIC" id="fig|1136941.3.peg.3819"/>
<feature type="transmembrane region" description="Helical" evidence="2">
    <location>
        <begin position="651"/>
        <end position="675"/>
    </location>
</feature>
<feature type="transmembrane region" description="Helical" evidence="2">
    <location>
        <begin position="563"/>
        <end position="587"/>
    </location>
</feature>
<protein>
    <recommendedName>
        <fullName evidence="5">DUF2339 domain-containing protein</fullName>
    </recommendedName>
</protein>
<feature type="transmembrane region" description="Helical" evidence="2">
    <location>
        <begin position="364"/>
        <end position="384"/>
    </location>
</feature>
<sequence>MQNNMDPAVTAARLGDELSSIAGQMSAVSDDFAALAERLADTAVAAFAERSETKAPAPAPAPAAAAVQAPPQQAPRPTTAQEPRQPTPVHQMPPVPQPQPAAAPRPANPAPNNAAPHNPVPSSPMLQYMTATTPTPFGPPPSGATAQSRWTQFPAPQPPADTRSFGERLADAAERGLIGRILAAVGVGITLIGIVLLLVLAAQAGLLRPEIRVLGGAVFAAALVTVGARIGRREEKRSGALALVATGVAAALFDVLAATSIYHWLPEVAALILGGAIGAGGLWLAHRWDSQTLGLMVSIPLLVFAPVVSAGVDATLVCFMLVYAASTLWIQVGRDWTALFVVNTVATTLPLMAVANGIADVDAWLLVLTGLVNLALAVGSVVVLAPSSSRAVILGLTAVVASIPLPIMGGSEILNRPTASATVALGGLLMALAAVATRGRTSVPFVCRAVWLSGGAVFAALALGIALRGDTLSLGFLGAAIVVIVASRWAGDLADATRIIAGVFGSLGLATLLAIGGAEQVLVPGSLDSTGQATLLVGALLGLSAVTLLAHEFGEHFPVHAQQIWLVGGLIDLWLITEACISIGNLATGGSVGGFRGGHMAATLIWFGAAAAVLMWARTLTGSARSLALATGLAVLTAAIAKLFLFDLTALAGVFRVIAFIVAGLVLLSLGVAYAQSLTSGEKQAQPVGRPAA</sequence>
<feature type="transmembrane region" description="Helical" evidence="2">
    <location>
        <begin position="449"/>
        <end position="467"/>
    </location>
</feature>
<feature type="transmembrane region" description="Helical" evidence="2">
    <location>
        <begin position="498"/>
        <end position="518"/>
    </location>
</feature>
<reference evidence="3 4" key="2">
    <citation type="journal article" date="2017" name="Int. J. Syst. Evol. Microbiol.">
        <title>Gordonia phthalatica sp. nov., a di-n-butyl phthalate-degrading bacterium isolated from activated sludge.</title>
        <authorList>
            <person name="Jin D."/>
            <person name="Kong X."/>
            <person name="Jia M."/>
            <person name="Yu X."/>
            <person name="Wang X."/>
            <person name="Zhuang X."/>
            <person name="Deng Y."/>
            <person name="Bai Z."/>
        </authorList>
    </citation>
    <scope>NUCLEOTIDE SEQUENCE [LARGE SCALE GENOMIC DNA]</scope>
    <source>
        <strain evidence="3 4">QH-11</strain>
    </source>
</reference>
<feature type="transmembrane region" description="Helical" evidence="2">
    <location>
        <begin position="626"/>
        <end position="645"/>
    </location>
</feature>